<evidence type="ECO:0000313" key="2">
    <source>
        <dbReference type="Proteomes" id="UP000000768"/>
    </source>
</evidence>
<protein>
    <submittedName>
        <fullName evidence="1">Uncharacterized protein</fullName>
    </submittedName>
</protein>
<reference evidence="2" key="2">
    <citation type="journal article" date="2018" name="Plant J.">
        <title>The Sorghum bicolor reference genome: improved assembly, gene annotations, a transcriptome atlas, and signatures of genome organization.</title>
        <authorList>
            <person name="McCormick R.F."/>
            <person name="Truong S.K."/>
            <person name="Sreedasyam A."/>
            <person name="Jenkins J."/>
            <person name="Shu S."/>
            <person name="Sims D."/>
            <person name="Kennedy M."/>
            <person name="Amirebrahimi M."/>
            <person name="Weers B.D."/>
            <person name="McKinley B."/>
            <person name="Mattison A."/>
            <person name="Morishige D.T."/>
            <person name="Grimwood J."/>
            <person name="Schmutz J."/>
            <person name="Mullet J.E."/>
        </authorList>
    </citation>
    <scope>NUCLEOTIDE SEQUENCE [LARGE SCALE GENOMIC DNA]</scope>
    <source>
        <strain evidence="2">cv. BTx623</strain>
    </source>
</reference>
<accession>A0A1B6QJG8</accession>
<dbReference type="Proteomes" id="UP000000768">
    <property type="component" value="Chromosome 1"/>
</dbReference>
<organism evidence="1 2">
    <name type="scientific">Sorghum bicolor</name>
    <name type="common">Sorghum</name>
    <name type="synonym">Sorghum vulgare</name>
    <dbReference type="NCBI Taxonomy" id="4558"/>
    <lineage>
        <taxon>Eukaryota</taxon>
        <taxon>Viridiplantae</taxon>
        <taxon>Streptophyta</taxon>
        <taxon>Embryophyta</taxon>
        <taxon>Tracheophyta</taxon>
        <taxon>Spermatophyta</taxon>
        <taxon>Magnoliopsida</taxon>
        <taxon>Liliopsida</taxon>
        <taxon>Poales</taxon>
        <taxon>Poaceae</taxon>
        <taxon>PACMAD clade</taxon>
        <taxon>Panicoideae</taxon>
        <taxon>Andropogonodae</taxon>
        <taxon>Andropogoneae</taxon>
        <taxon>Sorghinae</taxon>
        <taxon>Sorghum</taxon>
    </lineage>
</organism>
<reference evidence="1 2" key="1">
    <citation type="journal article" date="2009" name="Nature">
        <title>The Sorghum bicolor genome and the diversification of grasses.</title>
        <authorList>
            <person name="Paterson A.H."/>
            <person name="Bowers J.E."/>
            <person name="Bruggmann R."/>
            <person name="Dubchak I."/>
            <person name="Grimwood J."/>
            <person name="Gundlach H."/>
            <person name="Haberer G."/>
            <person name="Hellsten U."/>
            <person name="Mitros T."/>
            <person name="Poliakov A."/>
            <person name="Schmutz J."/>
            <person name="Spannagl M."/>
            <person name="Tang H."/>
            <person name="Wang X."/>
            <person name="Wicker T."/>
            <person name="Bharti A.K."/>
            <person name="Chapman J."/>
            <person name="Feltus F.A."/>
            <person name="Gowik U."/>
            <person name="Grigoriev I.V."/>
            <person name="Lyons E."/>
            <person name="Maher C.A."/>
            <person name="Martis M."/>
            <person name="Narechania A."/>
            <person name="Otillar R.P."/>
            <person name="Penning B.W."/>
            <person name="Salamov A.A."/>
            <person name="Wang Y."/>
            <person name="Zhang L."/>
            <person name="Carpita N.C."/>
            <person name="Freeling M."/>
            <person name="Gingle A.R."/>
            <person name="Hash C.T."/>
            <person name="Keller B."/>
            <person name="Klein P."/>
            <person name="Kresovich S."/>
            <person name="McCann M.C."/>
            <person name="Ming R."/>
            <person name="Peterson D.G."/>
            <person name="Mehboob-ur-Rahman"/>
            <person name="Ware D."/>
            <person name="Westhoff P."/>
            <person name="Mayer K.F."/>
            <person name="Messing J."/>
            <person name="Rokhsar D.S."/>
        </authorList>
    </citation>
    <scope>NUCLEOTIDE SEQUENCE [LARGE SCALE GENOMIC DNA]</scope>
    <source>
        <strain evidence="2">cv. BTx623</strain>
    </source>
</reference>
<sequence length="88" mass="9981">MGSEGLEIEYQTYVETDLYMGCMVVRYEGKTARSCCNEREELSFKYHKASLLWGLQSASCLAQLTGAEASESESICQVAEYEFAPWWS</sequence>
<proteinExistence type="predicted"/>
<gene>
    <name evidence="1" type="ORF">SORBI_3001G174600</name>
</gene>
<name>A0A1B6QJG8_SORBI</name>
<dbReference type="AlphaFoldDB" id="A0A1B6QJG8"/>
<dbReference type="EMBL" id="CM000760">
    <property type="protein sequence ID" value="KXG38068.1"/>
    <property type="molecule type" value="Genomic_DNA"/>
</dbReference>
<dbReference type="Gramene" id="KXG38068">
    <property type="protein sequence ID" value="KXG38068"/>
    <property type="gene ID" value="SORBI_3001G174600"/>
</dbReference>
<keyword evidence="2" id="KW-1185">Reference proteome</keyword>
<dbReference type="InParanoid" id="A0A1B6QJG8"/>
<evidence type="ECO:0000313" key="1">
    <source>
        <dbReference type="EMBL" id="KXG38068.1"/>
    </source>
</evidence>